<organism evidence="8 9">
    <name type="scientific">Nonomuraea bangladeshensis</name>
    <dbReference type="NCBI Taxonomy" id="404385"/>
    <lineage>
        <taxon>Bacteria</taxon>
        <taxon>Bacillati</taxon>
        <taxon>Actinomycetota</taxon>
        <taxon>Actinomycetes</taxon>
        <taxon>Streptosporangiales</taxon>
        <taxon>Streptosporangiaceae</taxon>
        <taxon>Nonomuraea</taxon>
    </lineage>
</organism>
<dbReference type="InterPro" id="IPR001638">
    <property type="entry name" value="Solute-binding_3/MltF_N"/>
</dbReference>
<keyword evidence="9" id="KW-1185">Reference proteome</keyword>
<dbReference type="SUPFAM" id="SSF53850">
    <property type="entry name" value="Periplasmic binding protein-like II"/>
    <property type="match status" value="1"/>
</dbReference>
<dbReference type="GO" id="GO:0004674">
    <property type="term" value="F:protein serine/threonine kinase activity"/>
    <property type="evidence" value="ECO:0007669"/>
    <property type="project" value="UniProtKB-EC"/>
</dbReference>
<reference evidence="8 9" key="1">
    <citation type="submission" date="2024-06" db="EMBL/GenBank/DDBJ databases">
        <title>The Natural Products Discovery Center: Release of the First 8490 Sequenced Strains for Exploring Actinobacteria Biosynthetic Diversity.</title>
        <authorList>
            <person name="Kalkreuter E."/>
            <person name="Kautsar S.A."/>
            <person name="Yang D."/>
            <person name="Bader C.D."/>
            <person name="Teijaro C.N."/>
            <person name="Fluegel L."/>
            <person name="Davis C.M."/>
            <person name="Simpson J.R."/>
            <person name="Lauterbach L."/>
            <person name="Steele A.D."/>
            <person name="Gui C."/>
            <person name="Meng S."/>
            <person name="Li G."/>
            <person name="Viehrig K."/>
            <person name="Ye F."/>
            <person name="Su P."/>
            <person name="Kiefer A.F."/>
            <person name="Nichols A."/>
            <person name="Cepeda A.J."/>
            <person name="Yan W."/>
            <person name="Fan B."/>
            <person name="Jiang Y."/>
            <person name="Adhikari A."/>
            <person name="Zheng C.-J."/>
            <person name="Schuster L."/>
            <person name="Cowan T.M."/>
            <person name="Smanski M.J."/>
            <person name="Chevrette M.G."/>
            <person name="De Carvalho L.P.S."/>
            <person name="Shen B."/>
        </authorList>
    </citation>
    <scope>NUCLEOTIDE SEQUENCE [LARGE SCALE GENOMIC DNA]</scope>
    <source>
        <strain evidence="8 9">NPDC049574</strain>
    </source>
</reference>
<feature type="compositionally biased region" description="Gly residues" evidence="5">
    <location>
        <begin position="329"/>
        <end position="394"/>
    </location>
</feature>
<protein>
    <submittedName>
        <fullName evidence="8">Serine/threonine-protein kinase</fullName>
        <ecNumber evidence="8">2.7.11.1</ecNumber>
    </submittedName>
</protein>
<evidence type="ECO:0000313" key="9">
    <source>
        <dbReference type="Proteomes" id="UP001552427"/>
    </source>
</evidence>
<dbReference type="SUPFAM" id="SSF56112">
    <property type="entry name" value="Protein kinase-like (PK-like)"/>
    <property type="match status" value="1"/>
</dbReference>
<evidence type="ECO:0000256" key="2">
    <source>
        <dbReference type="ARBA" id="ARBA00022741"/>
    </source>
</evidence>
<evidence type="ECO:0000256" key="1">
    <source>
        <dbReference type="ARBA" id="ARBA00022679"/>
    </source>
</evidence>
<dbReference type="Pfam" id="PF00069">
    <property type="entry name" value="Pkinase"/>
    <property type="match status" value="1"/>
</dbReference>
<feature type="region of interest" description="Disordered" evidence="5">
    <location>
        <begin position="296"/>
        <end position="439"/>
    </location>
</feature>
<dbReference type="Pfam" id="PF00497">
    <property type="entry name" value="SBP_bac_3"/>
    <property type="match status" value="1"/>
</dbReference>
<keyword evidence="4" id="KW-0067">ATP-binding</keyword>
<gene>
    <name evidence="8" type="ORF">AB0K40_41845</name>
</gene>
<dbReference type="PROSITE" id="PS00108">
    <property type="entry name" value="PROTEIN_KINASE_ST"/>
    <property type="match status" value="1"/>
</dbReference>
<evidence type="ECO:0000313" key="8">
    <source>
        <dbReference type="EMBL" id="MEV4292089.1"/>
    </source>
</evidence>
<keyword evidence="6" id="KW-1133">Transmembrane helix</keyword>
<accession>A0ABV3HHS3</accession>
<feature type="transmembrane region" description="Helical" evidence="6">
    <location>
        <begin position="447"/>
        <end position="470"/>
    </location>
</feature>
<dbReference type="Gene3D" id="1.10.510.10">
    <property type="entry name" value="Transferase(Phosphotransferase) domain 1"/>
    <property type="match status" value="1"/>
</dbReference>
<dbReference type="PROSITE" id="PS50011">
    <property type="entry name" value="PROTEIN_KINASE_DOM"/>
    <property type="match status" value="1"/>
</dbReference>
<dbReference type="InterPro" id="IPR011009">
    <property type="entry name" value="Kinase-like_dom_sf"/>
</dbReference>
<name>A0ABV3HHS3_9ACTN</name>
<dbReference type="RefSeq" id="WP_364461609.1">
    <property type="nucleotide sequence ID" value="NZ_JBFARM010000016.1"/>
</dbReference>
<comment type="caution">
    <text evidence="8">The sequence shown here is derived from an EMBL/GenBank/DDBJ whole genome shotgun (WGS) entry which is preliminary data.</text>
</comment>
<keyword evidence="6" id="KW-0472">Membrane</keyword>
<evidence type="ECO:0000259" key="7">
    <source>
        <dbReference type="PROSITE" id="PS50011"/>
    </source>
</evidence>
<sequence>MPQIAPLVAGDPPHLGSFRLSGRIGEGGQGIVYLGVNDEGERAAIKLLHVKFSGDTIARSRFARELKAAQRVASFCTARVIEADLDGDTPYIASEYIEGRSLRELIETDGPLSGTPLDRLAIGTATALTAIHHAQIVHRDFKPDNVLIAADGPRVVDFGIARIIDSTGTITSRAIGTPAYMAPEQIAGDDVGPYTDVFSWGATIAYAATGQAAFEGKSIATVLNRILNHEVDVTMLPEPLRGVVAGALAKAPAERPSADQILLRLLGQSTGVGASTAVLTRGVQVAGDDTTPFSRVNARSVTDLPARRGTGSLVQTEHGPPAQEPPGTTGHGHAGAAGQGHAGVTGQGQHGTTGHGRAGAAGQGHAGATGQGHAGATGQGHAGATGQGHAGVTGGRTHESQAAALTTPPVPRTGDVAGGAGEAGQPSYPAPTEPSSAPARRRSRWRLWAAFAGVLVLVAGAAMVAAMNGWPLAFREQGAEPTKAGEPSYASVVDKVATTGKIVIGVKGDLPGVGLQNGEAFEGFDIDLARRIATGLGARETEFVRVSRDDRPAGLAQGKLDLVVATYVIDGRSPFAGPYYLAHRDVLVRAGGGVDELDDLAGKRVCAPSSPSVGEVQDRVKVKPVLASNYAECMDLLRTGKVDAVPGEDVILAGFANREPLRYKILGAKLSNERYGVGIRPGDAATCKAVNGIIADLYRTGAMKGLIDQYFGKVDFKPELRQPAMETCG</sequence>
<dbReference type="Proteomes" id="UP001552427">
    <property type="component" value="Unassembled WGS sequence"/>
</dbReference>
<dbReference type="InterPro" id="IPR000719">
    <property type="entry name" value="Prot_kinase_dom"/>
</dbReference>
<proteinExistence type="predicted"/>
<dbReference type="PANTHER" id="PTHR43289:SF34">
    <property type="entry name" value="SERINE_THREONINE-PROTEIN KINASE YBDM-RELATED"/>
    <property type="match status" value="1"/>
</dbReference>
<dbReference type="CDD" id="cd14014">
    <property type="entry name" value="STKc_PknB_like"/>
    <property type="match status" value="1"/>
</dbReference>
<dbReference type="InterPro" id="IPR008271">
    <property type="entry name" value="Ser/Thr_kinase_AS"/>
</dbReference>
<keyword evidence="1 8" id="KW-0808">Transferase</keyword>
<dbReference type="EC" id="2.7.11.1" evidence="8"/>
<dbReference type="PANTHER" id="PTHR43289">
    <property type="entry name" value="MITOGEN-ACTIVATED PROTEIN KINASE KINASE KINASE 20-RELATED"/>
    <property type="match status" value="1"/>
</dbReference>
<keyword evidence="3 8" id="KW-0418">Kinase</keyword>
<dbReference type="Gene3D" id="3.40.190.10">
    <property type="entry name" value="Periplasmic binding protein-like II"/>
    <property type="match status" value="2"/>
</dbReference>
<keyword evidence="2" id="KW-0547">Nucleotide-binding</keyword>
<evidence type="ECO:0000256" key="4">
    <source>
        <dbReference type="ARBA" id="ARBA00022840"/>
    </source>
</evidence>
<dbReference type="EMBL" id="JBFARM010000016">
    <property type="protein sequence ID" value="MEV4292089.1"/>
    <property type="molecule type" value="Genomic_DNA"/>
</dbReference>
<feature type="domain" description="Protein kinase" evidence="7">
    <location>
        <begin position="18"/>
        <end position="266"/>
    </location>
</feature>
<keyword evidence="6" id="KW-0812">Transmembrane</keyword>
<evidence type="ECO:0000256" key="3">
    <source>
        <dbReference type="ARBA" id="ARBA00022777"/>
    </source>
</evidence>
<evidence type="ECO:0000256" key="5">
    <source>
        <dbReference type="SAM" id="MobiDB-lite"/>
    </source>
</evidence>
<dbReference type="Gene3D" id="3.30.200.20">
    <property type="entry name" value="Phosphorylase Kinase, domain 1"/>
    <property type="match status" value="1"/>
</dbReference>
<dbReference type="SMART" id="SM00062">
    <property type="entry name" value="PBPb"/>
    <property type="match status" value="1"/>
</dbReference>
<evidence type="ECO:0000256" key="6">
    <source>
        <dbReference type="SAM" id="Phobius"/>
    </source>
</evidence>